<dbReference type="InterPro" id="IPR036388">
    <property type="entry name" value="WH-like_DNA-bd_sf"/>
</dbReference>
<dbReference type="Proteomes" id="UP000077875">
    <property type="component" value="Chromosome"/>
</dbReference>
<evidence type="ECO:0000256" key="3">
    <source>
        <dbReference type="ARBA" id="ARBA00023125"/>
    </source>
</evidence>
<dbReference type="PANTHER" id="PTHR30579">
    <property type="entry name" value="TRANSCRIPTIONAL REGULATOR"/>
    <property type="match status" value="1"/>
</dbReference>
<dbReference type="InterPro" id="IPR005119">
    <property type="entry name" value="LysR_subst-bd"/>
</dbReference>
<dbReference type="InterPro" id="IPR050176">
    <property type="entry name" value="LTTR"/>
</dbReference>
<dbReference type="Pfam" id="PF00126">
    <property type="entry name" value="HTH_1"/>
    <property type="match status" value="1"/>
</dbReference>
<gene>
    <name evidence="6" type="ORF">A5892_06685</name>
</gene>
<dbReference type="PRINTS" id="PR00039">
    <property type="entry name" value="HTHLYSR"/>
</dbReference>
<dbReference type="PROSITE" id="PS50931">
    <property type="entry name" value="HTH_LYSR"/>
    <property type="match status" value="1"/>
</dbReference>
<dbReference type="GO" id="GO:0003700">
    <property type="term" value="F:DNA-binding transcription factor activity"/>
    <property type="evidence" value="ECO:0007669"/>
    <property type="project" value="InterPro"/>
</dbReference>
<dbReference type="Gene3D" id="1.10.10.10">
    <property type="entry name" value="Winged helix-like DNA-binding domain superfamily/Winged helix DNA-binding domain"/>
    <property type="match status" value="1"/>
</dbReference>
<dbReference type="SUPFAM" id="SSF53850">
    <property type="entry name" value="Periplasmic binding protein-like II"/>
    <property type="match status" value="1"/>
</dbReference>
<protein>
    <submittedName>
        <fullName evidence="6">LysR family transcriptional regulator</fullName>
    </submittedName>
</protein>
<dbReference type="InterPro" id="IPR036390">
    <property type="entry name" value="WH_DNA-bd_sf"/>
</dbReference>
<comment type="similarity">
    <text evidence="1">Belongs to the LysR transcriptional regulatory family.</text>
</comment>
<dbReference type="STRING" id="376489.A5892_06685"/>
<accession>A0A172YD74</accession>
<organism evidence="6 7">
    <name type="scientific">Halotalea alkalilenta</name>
    <dbReference type="NCBI Taxonomy" id="376489"/>
    <lineage>
        <taxon>Bacteria</taxon>
        <taxon>Pseudomonadati</taxon>
        <taxon>Pseudomonadota</taxon>
        <taxon>Gammaproteobacteria</taxon>
        <taxon>Oceanospirillales</taxon>
        <taxon>Halomonadaceae</taxon>
        <taxon>Halotalea</taxon>
    </lineage>
</organism>
<evidence type="ECO:0000313" key="6">
    <source>
        <dbReference type="EMBL" id="ANF57188.1"/>
    </source>
</evidence>
<evidence type="ECO:0000313" key="7">
    <source>
        <dbReference type="Proteomes" id="UP000077875"/>
    </source>
</evidence>
<keyword evidence="2" id="KW-0805">Transcription regulation</keyword>
<name>A0A172YD74_9GAMM</name>
<proteinExistence type="inferred from homology"/>
<dbReference type="AlphaFoldDB" id="A0A172YD74"/>
<dbReference type="InterPro" id="IPR000847">
    <property type="entry name" value="LysR_HTH_N"/>
</dbReference>
<dbReference type="Gene3D" id="3.40.190.10">
    <property type="entry name" value="Periplasmic binding protein-like II"/>
    <property type="match status" value="2"/>
</dbReference>
<evidence type="ECO:0000256" key="4">
    <source>
        <dbReference type="ARBA" id="ARBA00023163"/>
    </source>
</evidence>
<dbReference type="RefSeq" id="WP_064122142.1">
    <property type="nucleotide sequence ID" value="NZ_CP015243.1"/>
</dbReference>
<reference evidence="6 7" key="1">
    <citation type="submission" date="2016-04" db="EMBL/GenBank/DDBJ databases">
        <title>Complete Genome Sequence of Halotalea alkalilenta IHB B 13600.</title>
        <authorList>
            <person name="Swarnkar M.K."/>
            <person name="Sharma A."/>
            <person name="Kaushal K."/>
            <person name="Soni R."/>
            <person name="Rana S."/>
            <person name="Singh A.K."/>
            <person name="Gulati A."/>
        </authorList>
    </citation>
    <scope>NUCLEOTIDE SEQUENCE [LARGE SCALE GENOMIC DNA]</scope>
    <source>
        <strain evidence="6 7">IHB B 13600</strain>
    </source>
</reference>
<keyword evidence="3" id="KW-0238">DNA-binding</keyword>
<keyword evidence="4" id="KW-0804">Transcription</keyword>
<evidence type="ECO:0000259" key="5">
    <source>
        <dbReference type="PROSITE" id="PS50931"/>
    </source>
</evidence>
<sequence>MQPSLDIDLLRSFVVITETKALSRAADRVGRTQAALSQQMKRLEEAVGQPLLQRTGRGVLLTAHGEQLLVHAQRILRCHDEAMAELSGQGFSGTLRFGCPDDYATVFLPVLLRGFAHRHPHALVEVSCAPTSHLREQLARHAIDLALVSVPDGERSASVIRREQLVWVGCPGCPVMESESLPLALSHADNLDHTWARQALFDCGRAHHVAYASSSLAGLIALVRSGQAIAVMTRTAVPGDLQILATGADLPVLPSFGITVEFARETHPPLVEAFARHIRAHLPGI</sequence>
<dbReference type="SUPFAM" id="SSF46785">
    <property type="entry name" value="Winged helix' DNA-binding domain"/>
    <property type="match status" value="1"/>
</dbReference>
<feature type="domain" description="HTH lysR-type" evidence="5">
    <location>
        <begin position="5"/>
        <end position="62"/>
    </location>
</feature>
<dbReference type="EMBL" id="CP015243">
    <property type="protein sequence ID" value="ANF57188.1"/>
    <property type="molecule type" value="Genomic_DNA"/>
</dbReference>
<dbReference type="PANTHER" id="PTHR30579:SF7">
    <property type="entry name" value="HTH-TYPE TRANSCRIPTIONAL REGULATOR LRHA-RELATED"/>
    <property type="match status" value="1"/>
</dbReference>
<evidence type="ECO:0000256" key="2">
    <source>
        <dbReference type="ARBA" id="ARBA00023015"/>
    </source>
</evidence>
<dbReference type="KEGG" id="haa:A5892_06685"/>
<dbReference type="GO" id="GO:0003677">
    <property type="term" value="F:DNA binding"/>
    <property type="evidence" value="ECO:0007669"/>
    <property type="project" value="UniProtKB-KW"/>
</dbReference>
<dbReference type="Pfam" id="PF03466">
    <property type="entry name" value="LysR_substrate"/>
    <property type="match status" value="1"/>
</dbReference>
<dbReference type="FunFam" id="1.10.10.10:FF:000001">
    <property type="entry name" value="LysR family transcriptional regulator"/>
    <property type="match status" value="1"/>
</dbReference>
<keyword evidence="7" id="KW-1185">Reference proteome</keyword>
<evidence type="ECO:0000256" key="1">
    <source>
        <dbReference type="ARBA" id="ARBA00009437"/>
    </source>
</evidence>